<evidence type="ECO:0000256" key="2">
    <source>
        <dbReference type="ARBA" id="ARBA00004141"/>
    </source>
</evidence>
<feature type="transmembrane region" description="Helical" evidence="8">
    <location>
        <begin position="244"/>
        <end position="264"/>
    </location>
</feature>
<comment type="caution">
    <text evidence="10">The sequence shown here is derived from an EMBL/GenBank/DDBJ whole genome shotgun (WGS) entry which is preliminary data.</text>
</comment>
<comment type="similarity">
    <text evidence="3">Belongs to the major facilitator superfamily. TCR/Tet family.</text>
</comment>
<keyword evidence="4" id="KW-0813">Transport</keyword>
<keyword evidence="7 8" id="KW-0472">Membrane</keyword>
<dbReference type="GO" id="GO:0015385">
    <property type="term" value="F:sodium:proton antiporter activity"/>
    <property type="evidence" value="ECO:0007669"/>
    <property type="project" value="TreeGrafter"/>
</dbReference>
<dbReference type="Proteomes" id="UP000017800">
    <property type="component" value="Unassembled WGS sequence"/>
</dbReference>
<dbReference type="InterPro" id="IPR005829">
    <property type="entry name" value="Sugar_transporter_CS"/>
</dbReference>
<evidence type="ECO:0000256" key="4">
    <source>
        <dbReference type="ARBA" id="ARBA00022448"/>
    </source>
</evidence>
<evidence type="ECO:0000256" key="7">
    <source>
        <dbReference type="ARBA" id="ARBA00023136"/>
    </source>
</evidence>
<dbReference type="PROSITE" id="PS00216">
    <property type="entry name" value="SUGAR_TRANSPORT_1"/>
    <property type="match status" value="1"/>
</dbReference>
<feature type="transmembrane region" description="Helical" evidence="8">
    <location>
        <begin position="9"/>
        <end position="27"/>
    </location>
</feature>
<dbReference type="InterPro" id="IPR011701">
    <property type="entry name" value="MFS"/>
</dbReference>
<keyword evidence="5 8" id="KW-0812">Transmembrane</keyword>
<evidence type="ECO:0000313" key="11">
    <source>
        <dbReference type="Proteomes" id="UP000017800"/>
    </source>
</evidence>
<feature type="transmembrane region" description="Helical" evidence="8">
    <location>
        <begin position="301"/>
        <end position="323"/>
    </location>
</feature>
<dbReference type="Pfam" id="PF07690">
    <property type="entry name" value="MFS_1"/>
    <property type="match status" value="1"/>
</dbReference>
<evidence type="ECO:0000256" key="1">
    <source>
        <dbReference type="ARBA" id="ARBA00003279"/>
    </source>
</evidence>
<gene>
    <name evidence="10" type="ORF">VHA01S_049_00070</name>
</gene>
<dbReference type="InterPro" id="IPR001958">
    <property type="entry name" value="Tet-R_TetA/multi-R_MdtG-like"/>
</dbReference>
<name>V5FFT0_9VIBR</name>
<reference evidence="10 11" key="1">
    <citation type="submission" date="2013-11" db="EMBL/GenBank/DDBJ databases">
        <title>Whole genome shotgun sequence of Vibrio halioticoli NBRC 102217.</title>
        <authorList>
            <person name="Isaki S."/>
            <person name="Kimura A."/>
            <person name="Ohji S."/>
            <person name="Hosoyama A."/>
            <person name="Fujita N."/>
            <person name="Hashimoto M."/>
            <person name="Hosoyama Y."/>
            <person name="Yamazoe A."/>
        </authorList>
    </citation>
    <scope>NUCLEOTIDE SEQUENCE [LARGE SCALE GENOMIC DNA]</scope>
    <source>
        <strain evidence="10 11">NBRC 102217</strain>
    </source>
</reference>
<dbReference type="eggNOG" id="COG2814">
    <property type="taxonomic scope" value="Bacteria"/>
</dbReference>
<feature type="domain" description="Major facilitator superfamily (MFS) profile" evidence="9">
    <location>
        <begin position="9"/>
        <end position="386"/>
    </location>
</feature>
<protein>
    <recommendedName>
        <fullName evidence="9">Major facilitator superfamily (MFS) profile domain-containing protein</fullName>
    </recommendedName>
</protein>
<dbReference type="RefSeq" id="WP_023404936.1">
    <property type="nucleotide sequence ID" value="NZ_BAUJ01000049.1"/>
</dbReference>
<dbReference type="SUPFAM" id="SSF103473">
    <property type="entry name" value="MFS general substrate transporter"/>
    <property type="match status" value="1"/>
</dbReference>
<dbReference type="PANTHER" id="PTHR23502:SF132">
    <property type="entry name" value="POLYAMINE TRANSPORTER 2-RELATED"/>
    <property type="match status" value="1"/>
</dbReference>
<dbReference type="GO" id="GO:0005886">
    <property type="term" value="C:plasma membrane"/>
    <property type="evidence" value="ECO:0007669"/>
    <property type="project" value="TreeGrafter"/>
</dbReference>
<dbReference type="OrthoDB" id="9812221at2"/>
<feature type="transmembrane region" description="Helical" evidence="8">
    <location>
        <begin position="362"/>
        <end position="382"/>
    </location>
</feature>
<feature type="transmembrane region" description="Helical" evidence="8">
    <location>
        <begin position="335"/>
        <end position="356"/>
    </location>
</feature>
<dbReference type="GO" id="GO:1990961">
    <property type="term" value="P:xenobiotic detoxification by transmembrane export across the plasma membrane"/>
    <property type="evidence" value="ECO:0007669"/>
    <property type="project" value="TreeGrafter"/>
</dbReference>
<dbReference type="PANTHER" id="PTHR23502">
    <property type="entry name" value="MAJOR FACILITATOR SUPERFAMILY"/>
    <property type="match status" value="1"/>
</dbReference>
<evidence type="ECO:0000259" key="9">
    <source>
        <dbReference type="PROSITE" id="PS50850"/>
    </source>
</evidence>
<dbReference type="InterPro" id="IPR036259">
    <property type="entry name" value="MFS_trans_sf"/>
</dbReference>
<sequence length="386" mass="41479">MDGTSKRNLAVLMYVLVSLGGIVVDIIVPSLPSIQAALASNEALTQWAFSAAILGFGVGQIIAGFVVDAFGRKMPMLIGCIVLILALFISAIAPSIDTLIGLRLLQGLAVSFIAVGGRAAIKDLFDGEEYLRAVNWITISFALGLTLSPFIGGYIDAHFGWNMVFYALMVWVAMGTGLLLFMFTDTHRRTRFSAHFVTRSFSEIVGNATFRRVALICGILYSILPAFNTVAPFLIQTTLGHTPIFYGHVALLLGASWLVGNIANRFFFKVPAEKKIRLSMLLSLISVACGLFYQTLFGLNLLALVIPVALVVMALGVLFPLCLGQALAPFTHLAGIANALVFSACWLCTALVSFLASGLSSISAIPLLLMYAILLSAVALIFKFKR</sequence>
<evidence type="ECO:0000256" key="8">
    <source>
        <dbReference type="SAM" id="Phobius"/>
    </source>
</evidence>
<dbReference type="PRINTS" id="PR01035">
    <property type="entry name" value="TCRTETA"/>
</dbReference>
<evidence type="ECO:0000256" key="6">
    <source>
        <dbReference type="ARBA" id="ARBA00022989"/>
    </source>
</evidence>
<feature type="transmembrane region" description="Helical" evidence="8">
    <location>
        <begin position="47"/>
        <end position="67"/>
    </location>
</feature>
<organism evidence="10 11">
    <name type="scientific">Vibrio halioticoli NBRC 102217</name>
    <dbReference type="NCBI Taxonomy" id="1219072"/>
    <lineage>
        <taxon>Bacteria</taxon>
        <taxon>Pseudomonadati</taxon>
        <taxon>Pseudomonadota</taxon>
        <taxon>Gammaproteobacteria</taxon>
        <taxon>Vibrionales</taxon>
        <taxon>Vibrionaceae</taxon>
        <taxon>Vibrio</taxon>
    </lineage>
</organism>
<feature type="transmembrane region" description="Helical" evidence="8">
    <location>
        <begin position="74"/>
        <end position="93"/>
    </location>
</feature>
<keyword evidence="6 8" id="KW-1133">Transmembrane helix</keyword>
<feature type="transmembrane region" description="Helical" evidence="8">
    <location>
        <begin position="204"/>
        <end position="224"/>
    </location>
</feature>
<dbReference type="InterPro" id="IPR020846">
    <property type="entry name" value="MFS_dom"/>
</dbReference>
<keyword evidence="11" id="KW-1185">Reference proteome</keyword>
<evidence type="ECO:0000256" key="3">
    <source>
        <dbReference type="ARBA" id="ARBA00007520"/>
    </source>
</evidence>
<evidence type="ECO:0000313" key="10">
    <source>
        <dbReference type="EMBL" id="GAD90613.1"/>
    </source>
</evidence>
<feature type="transmembrane region" description="Helical" evidence="8">
    <location>
        <begin position="163"/>
        <end position="183"/>
    </location>
</feature>
<feature type="transmembrane region" description="Helical" evidence="8">
    <location>
        <begin position="133"/>
        <end position="151"/>
    </location>
</feature>
<dbReference type="AlphaFoldDB" id="V5FFT0"/>
<comment type="function">
    <text evidence="1">Resistance to tetracycline by an active tetracycline efflux. This is an energy-dependent process that decreases the accumulation of the antibiotic in whole cells. This protein functions as a metal-tetracycline/H(+) antiporter.</text>
</comment>
<feature type="transmembrane region" description="Helical" evidence="8">
    <location>
        <begin position="99"/>
        <end position="121"/>
    </location>
</feature>
<comment type="subcellular location">
    <subcellularLocation>
        <location evidence="2">Membrane</location>
        <topology evidence="2">Multi-pass membrane protein</topology>
    </subcellularLocation>
</comment>
<feature type="transmembrane region" description="Helical" evidence="8">
    <location>
        <begin position="276"/>
        <end position="295"/>
    </location>
</feature>
<proteinExistence type="inferred from homology"/>
<accession>V5FFT0</accession>
<evidence type="ECO:0000256" key="5">
    <source>
        <dbReference type="ARBA" id="ARBA00022692"/>
    </source>
</evidence>
<dbReference type="PROSITE" id="PS50850">
    <property type="entry name" value="MFS"/>
    <property type="match status" value="1"/>
</dbReference>
<dbReference type="Gene3D" id="1.20.1720.10">
    <property type="entry name" value="Multidrug resistance protein D"/>
    <property type="match status" value="1"/>
</dbReference>
<dbReference type="EMBL" id="BAUJ01000049">
    <property type="protein sequence ID" value="GAD90613.1"/>
    <property type="molecule type" value="Genomic_DNA"/>
</dbReference>